<dbReference type="GeneID" id="18924727"/>
<feature type="signal peptide" evidence="2">
    <location>
        <begin position="1"/>
        <end position="21"/>
    </location>
</feature>
<evidence type="ECO:0000256" key="1">
    <source>
        <dbReference type="SAM" id="MobiDB-lite"/>
    </source>
</evidence>
<proteinExistence type="predicted"/>
<organism evidence="4">
    <name type="scientific">Melampsora larici-populina (strain 98AG31 / pathotype 3-4-7)</name>
    <name type="common">Poplar leaf rust fungus</name>
    <dbReference type="NCBI Taxonomy" id="747676"/>
    <lineage>
        <taxon>Eukaryota</taxon>
        <taxon>Fungi</taxon>
        <taxon>Dikarya</taxon>
        <taxon>Basidiomycota</taxon>
        <taxon>Pucciniomycotina</taxon>
        <taxon>Pucciniomycetes</taxon>
        <taxon>Pucciniales</taxon>
        <taxon>Melampsoraceae</taxon>
        <taxon>Melampsora</taxon>
    </lineage>
</organism>
<evidence type="ECO:0000256" key="2">
    <source>
        <dbReference type="SAM" id="SignalP"/>
    </source>
</evidence>
<dbReference type="RefSeq" id="XP_007417175.1">
    <property type="nucleotide sequence ID" value="XM_007417113.1"/>
</dbReference>
<dbReference type="Proteomes" id="UP000001072">
    <property type="component" value="Unassembled WGS sequence"/>
</dbReference>
<feature type="chain" id="PRO_5003321318" evidence="2">
    <location>
        <begin position="22"/>
        <end position="224"/>
    </location>
</feature>
<dbReference type="AlphaFoldDB" id="F4S6Y1"/>
<evidence type="ECO:0000313" key="3">
    <source>
        <dbReference type="EMBL" id="EGF99535.1"/>
    </source>
</evidence>
<keyword evidence="2" id="KW-0732">Signal</keyword>
<gene>
    <name evidence="3" type="ORF">MELLADRAFT_112579</name>
</gene>
<dbReference type="VEuPathDB" id="FungiDB:MELLADRAFT_112579"/>
<dbReference type="KEGG" id="mlr:MELLADRAFT_112579"/>
<feature type="compositionally biased region" description="Low complexity" evidence="1">
    <location>
        <begin position="145"/>
        <end position="198"/>
    </location>
</feature>
<keyword evidence="4" id="KW-1185">Reference proteome</keyword>
<accession>F4S6Y1</accession>
<dbReference type="InParanoid" id="F4S6Y1"/>
<dbReference type="HOGENOM" id="CLU_1235275_0_0_1"/>
<sequence>MSAWWFAIFLTTFSAVTLASAQDTKTPESMKCTMYAKANTNNAQCNERYTCTGGCEGPFVVGPSCLLITNATDFMGKPNSASDPPNNPVSNVKCTVGFGRNSAAARLCITETATYSCTGTTAPDSHAMCQGCTVGTAGSSGGGAQTTTPTSTTASQGNTGTGNTNNLTSTSNTTSGTPSTASYTTSNTNITPTTPPRTLAGKARQVNVHQSLALVAMGFLVVLV</sequence>
<name>F4S6Y1_MELLP</name>
<dbReference type="EMBL" id="GL883157">
    <property type="protein sequence ID" value="EGF99535.1"/>
    <property type="molecule type" value="Genomic_DNA"/>
</dbReference>
<dbReference type="OrthoDB" id="2495772at2759"/>
<reference evidence="4" key="1">
    <citation type="journal article" date="2011" name="Proc. Natl. Acad. Sci. U.S.A.">
        <title>Obligate biotrophy features unraveled by the genomic analysis of rust fungi.</title>
        <authorList>
            <person name="Duplessis S."/>
            <person name="Cuomo C.A."/>
            <person name="Lin Y.-C."/>
            <person name="Aerts A."/>
            <person name="Tisserant E."/>
            <person name="Veneault-Fourrey C."/>
            <person name="Joly D.L."/>
            <person name="Hacquard S."/>
            <person name="Amselem J."/>
            <person name="Cantarel B.L."/>
            <person name="Chiu R."/>
            <person name="Coutinho P.M."/>
            <person name="Feau N."/>
            <person name="Field M."/>
            <person name="Frey P."/>
            <person name="Gelhaye E."/>
            <person name="Goldberg J."/>
            <person name="Grabherr M.G."/>
            <person name="Kodira C.D."/>
            <person name="Kohler A."/>
            <person name="Kuees U."/>
            <person name="Lindquist E.A."/>
            <person name="Lucas S.M."/>
            <person name="Mago R."/>
            <person name="Mauceli E."/>
            <person name="Morin E."/>
            <person name="Murat C."/>
            <person name="Pangilinan J.L."/>
            <person name="Park R."/>
            <person name="Pearson M."/>
            <person name="Quesneville H."/>
            <person name="Rouhier N."/>
            <person name="Sakthikumar S."/>
            <person name="Salamov A.A."/>
            <person name="Schmutz J."/>
            <person name="Selles B."/>
            <person name="Shapiro H."/>
            <person name="Tanguay P."/>
            <person name="Tuskan G.A."/>
            <person name="Henrissat B."/>
            <person name="Van de Peer Y."/>
            <person name="Rouze P."/>
            <person name="Ellis J.G."/>
            <person name="Dodds P.N."/>
            <person name="Schein J.E."/>
            <person name="Zhong S."/>
            <person name="Hamelin R.C."/>
            <person name="Grigoriev I.V."/>
            <person name="Szabo L.J."/>
            <person name="Martin F."/>
        </authorList>
    </citation>
    <scope>NUCLEOTIDE SEQUENCE [LARGE SCALE GENOMIC DNA]</scope>
    <source>
        <strain evidence="4">98AG31 / pathotype 3-4-7</strain>
    </source>
</reference>
<evidence type="ECO:0000313" key="4">
    <source>
        <dbReference type="Proteomes" id="UP000001072"/>
    </source>
</evidence>
<protein>
    <submittedName>
        <fullName evidence="3">Secreted protein</fullName>
    </submittedName>
</protein>
<feature type="region of interest" description="Disordered" evidence="1">
    <location>
        <begin position="137"/>
        <end position="198"/>
    </location>
</feature>